<proteinExistence type="predicted"/>
<dbReference type="AlphaFoldDB" id="A0A4Y2L5I9"/>
<evidence type="ECO:0000313" key="2">
    <source>
        <dbReference type="Proteomes" id="UP000499080"/>
    </source>
</evidence>
<comment type="caution">
    <text evidence="1">The sequence shown here is derived from an EMBL/GenBank/DDBJ whole genome shotgun (WGS) entry which is preliminary data.</text>
</comment>
<organism evidence="1 2">
    <name type="scientific">Araneus ventricosus</name>
    <name type="common">Orbweaver spider</name>
    <name type="synonym">Epeira ventricosa</name>
    <dbReference type="NCBI Taxonomy" id="182803"/>
    <lineage>
        <taxon>Eukaryota</taxon>
        <taxon>Metazoa</taxon>
        <taxon>Ecdysozoa</taxon>
        <taxon>Arthropoda</taxon>
        <taxon>Chelicerata</taxon>
        <taxon>Arachnida</taxon>
        <taxon>Araneae</taxon>
        <taxon>Araneomorphae</taxon>
        <taxon>Entelegynae</taxon>
        <taxon>Araneoidea</taxon>
        <taxon>Araneidae</taxon>
        <taxon>Araneus</taxon>
    </lineage>
</organism>
<protein>
    <recommendedName>
        <fullName evidence="3">Peptidase aspartic putative domain-containing protein</fullName>
    </recommendedName>
</protein>
<accession>A0A4Y2L5I9</accession>
<reference evidence="1 2" key="1">
    <citation type="journal article" date="2019" name="Sci. Rep.">
        <title>Orb-weaving spider Araneus ventricosus genome elucidates the spidroin gene catalogue.</title>
        <authorList>
            <person name="Kono N."/>
            <person name="Nakamura H."/>
            <person name="Ohtoshi R."/>
            <person name="Moran D.A.P."/>
            <person name="Shinohara A."/>
            <person name="Yoshida Y."/>
            <person name="Fujiwara M."/>
            <person name="Mori M."/>
            <person name="Tomita M."/>
            <person name="Arakawa K."/>
        </authorList>
    </citation>
    <scope>NUCLEOTIDE SEQUENCE [LARGE SCALE GENOMIC DNA]</scope>
</reference>
<dbReference type="Proteomes" id="UP000499080">
    <property type="component" value="Unassembled WGS sequence"/>
</dbReference>
<sequence length="111" mass="12074">MKKQNRIERLEIGVTNSQSIAASSSLNPKATNLDLSNESNIFSGAALSGGEARQTETKIFAVERIAVRYCYGNLKSARALLDVGSTCSFITTEFADLLQIKKEKISIAFLV</sequence>
<evidence type="ECO:0008006" key="3">
    <source>
        <dbReference type="Google" id="ProtNLM"/>
    </source>
</evidence>
<dbReference type="EMBL" id="BGPR01197948">
    <property type="protein sequence ID" value="GBN09971.1"/>
    <property type="molecule type" value="Genomic_DNA"/>
</dbReference>
<keyword evidence="2" id="KW-1185">Reference proteome</keyword>
<name>A0A4Y2L5I9_ARAVE</name>
<gene>
    <name evidence="1" type="ORF">AVEN_104850_1</name>
</gene>
<evidence type="ECO:0000313" key="1">
    <source>
        <dbReference type="EMBL" id="GBN09971.1"/>
    </source>
</evidence>